<dbReference type="AlphaFoldDB" id="A0A6G1D5Q4"/>
<feature type="compositionally biased region" description="Low complexity" evidence="1">
    <location>
        <begin position="1"/>
        <end position="22"/>
    </location>
</feature>
<evidence type="ECO:0000256" key="1">
    <source>
        <dbReference type="SAM" id="MobiDB-lite"/>
    </source>
</evidence>
<dbReference type="EMBL" id="SPHZ02000007">
    <property type="protein sequence ID" value="KAF0908175.1"/>
    <property type="molecule type" value="Genomic_DNA"/>
</dbReference>
<gene>
    <name evidence="2" type="ORF">E2562_022975</name>
</gene>
<feature type="region of interest" description="Disordered" evidence="1">
    <location>
        <begin position="1"/>
        <end position="24"/>
    </location>
</feature>
<evidence type="ECO:0000313" key="2">
    <source>
        <dbReference type="EMBL" id="KAF0908175.1"/>
    </source>
</evidence>
<name>A0A6G1D5Q4_9ORYZ</name>
<protein>
    <submittedName>
        <fullName evidence="2">Uncharacterized protein</fullName>
    </submittedName>
</protein>
<dbReference type="Proteomes" id="UP000479710">
    <property type="component" value="Unassembled WGS sequence"/>
</dbReference>
<feature type="region of interest" description="Disordered" evidence="1">
    <location>
        <begin position="30"/>
        <end position="49"/>
    </location>
</feature>
<accession>A0A6G1D5Q4</accession>
<feature type="non-terminal residue" evidence="2">
    <location>
        <position position="188"/>
    </location>
</feature>
<comment type="caution">
    <text evidence="2">The sequence shown here is derived from an EMBL/GenBank/DDBJ whole genome shotgun (WGS) entry which is preliminary data.</text>
</comment>
<organism evidence="2 3">
    <name type="scientific">Oryza meyeriana var. granulata</name>
    <dbReference type="NCBI Taxonomy" id="110450"/>
    <lineage>
        <taxon>Eukaryota</taxon>
        <taxon>Viridiplantae</taxon>
        <taxon>Streptophyta</taxon>
        <taxon>Embryophyta</taxon>
        <taxon>Tracheophyta</taxon>
        <taxon>Spermatophyta</taxon>
        <taxon>Magnoliopsida</taxon>
        <taxon>Liliopsida</taxon>
        <taxon>Poales</taxon>
        <taxon>Poaceae</taxon>
        <taxon>BOP clade</taxon>
        <taxon>Oryzoideae</taxon>
        <taxon>Oryzeae</taxon>
        <taxon>Oryzinae</taxon>
        <taxon>Oryza</taxon>
        <taxon>Oryza meyeriana</taxon>
    </lineage>
</organism>
<evidence type="ECO:0000313" key="3">
    <source>
        <dbReference type="Proteomes" id="UP000479710"/>
    </source>
</evidence>
<keyword evidence="3" id="KW-1185">Reference proteome</keyword>
<sequence>MSATSPSPASATDATPAPWTSTRLAPATYFKESIDSPHTAHTVAPADRRHRERRLLIPLRLCASGRSSPAVSCPAARRGARTRVRRASTGLCERLHAGNPKKPNSLRAAHKNAQPPRALTQRAWDHNAARHSRRLRAPATSPADAAFLLARGGPLFPSLASPSAPVTSIFSRWRSEAAEEAGGGGEGP</sequence>
<reference evidence="2 3" key="1">
    <citation type="submission" date="2019-11" db="EMBL/GenBank/DDBJ databases">
        <title>Whole genome sequence of Oryza granulata.</title>
        <authorList>
            <person name="Li W."/>
        </authorList>
    </citation>
    <scope>NUCLEOTIDE SEQUENCE [LARGE SCALE GENOMIC DNA]</scope>
    <source>
        <strain evidence="3">cv. Menghai</strain>
        <tissue evidence="2">Leaf</tissue>
    </source>
</reference>
<proteinExistence type="predicted"/>